<sequence>AWRRPSSTPRWPTGRVPRPCSCILWPALGFHAAR</sequence>
<proteinExistence type="predicted"/>
<reference evidence="1" key="1">
    <citation type="submission" date="2020-02" db="EMBL/GenBank/DDBJ databases">
        <authorList>
            <person name="Meier V. D."/>
        </authorList>
    </citation>
    <scope>NUCLEOTIDE SEQUENCE</scope>
    <source>
        <strain evidence="1">AVDCRST_MAG50</strain>
    </source>
</reference>
<name>A0A6J4H0X4_9ACTN</name>
<dbReference type="EMBL" id="CADCTF010000009">
    <property type="protein sequence ID" value="CAA9212048.1"/>
    <property type="molecule type" value="Genomic_DNA"/>
</dbReference>
<accession>A0A6J4H0X4</accession>
<evidence type="ECO:0000313" key="1">
    <source>
        <dbReference type="EMBL" id="CAA9212048.1"/>
    </source>
</evidence>
<feature type="non-terminal residue" evidence="1">
    <location>
        <position position="1"/>
    </location>
</feature>
<protein>
    <submittedName>
        <fullName evidence="1">Uncharacterized protein</fullName>
    </submittedName>
</protein>
<gene>
    <name evidence="1" type="ORF">AVDCRST_MAG50-65</name>
</gene>
<feature type="non-terminal residue" evidence="1">
    <location>
        <position position="34"/>
    </location>
</feature>
<organism evidence="1">
    <name type="scientific">uncultured Acidimicrobiales bacterium</name>
    <dbReference type="NCBI Taxonomy" id="310071"/>
    <lineage>
        <taxon>Bacteria</taxon>
        <taxon>Bacillati</taxon>
        <taxon>Actinomycetota</taxon>
        <taxon>Acidimicrobiia</taxon>
        <taxon>Acidimicrobiales</taxon>
        <taxon>environmental samples</taxon>
    </lineage>
</organism>
<dbReference type="AlphaFoldDB" id="A0A6J4H0X4"/>